<proteinExistence type="predicted"/>
<dbReference type="Pfam" id="PF13087">
    <property type="entry name" value="AAA_12"/>
    <property type="match status" value="1"/>
</dbReference>
<dbReference type="KEGG" id="nfr:ERS450000_05243"/>
<geneLocation type="plasmid" evidence="7">
    <name>2</name>
</geneLocation>
<evidence type="ECO:0000313" key="8">
    <source>
        <dbReference type="Proteomes" id="UP000057820"/>
    </source>
</evidence>
<dbReference type="AlphaFoldDB" id="A0A0H5P6J6"/>
<dbReference type="PANTHER" id="PTHR43788">
    <property type="entry name" value="DNA2/NAM7 HELICASE FAMILY MEMBER"/>
    <property type="match status" value="1"/>
</dbReference>
<dbReference type="Gene3D" id="3.40.50.300">
    <property type="entry name" value="P-loop containing nucleotide triphosphate hydrolases"/>
    <property type="match status" value="2"/>
</dbReference>
<evidence type="ECO:0000256" key="5">
    <source>
        <dbReference type="SAM" id="MobiDB-lite"/>
    </source>
</evidence>
<dbReference type="SUPFAM" id="SSF52540">
    <property type="entry name" value="P-loop containing nucleoside triphosphate hydrolases"/>
    <property type="match status" value="1"/>
</dbReference>
<organism evidence="7 8">
    <name type="scientific">Nocardia farcinica</name>
    <dbReference type="NCBI Taxonomy" id="37329"/>
    <lineage>
        <taxon>Bacteria</taxon>
        <taxon>Bacillati</taxon>
        <taxon>Actinomycetota</taxon>
        <taxon>Actinomycetes</taxon>
        <taxon>Mycobacteriales</taxon>
        <taxon>Nocardiaceae</taxon>
        <taxon>Nocardia</taxon>
    </lineage>
</organism>
<reference evidence="8" key="1">
    <citation type="submission" date="2015-03" db="EMBL/GenBank/DDBJ databases">
        <authorList>
            <consortium name="Pathogen Informatics"/>
        </authorList>
    </citation>
    <scope>NUCLEOTIDE SEQUENCE [LARGE SCALE GENOMIC DNA]</scope>
    <source>
        <strain evidence="8">NCTC11134</strain>
        <plasmid evidence="8">2</plasmid>
    </source>
</reference>
<gene>
    <name evidence="7" type="ORF">ERS450000_05243</name>
</gene>
<dbReference type="GO" id="GO:0043139">
    <property type="term" value="F:5'-3' DNA helicase activity"/>
    <property type="evidence" value="ECO:0007669"/>
    <property type="project" value="TreeGrafter"/>
</dbReference>
<sequence length="1113" mass="116967">MFVFGDRVVCTAADLVRTARCEFALLRALDAELGAVDGPVADSAAAVAPDDRLHERMRARHGDAIVDIPRTDGVAGHSEDPAAAADLLRAAHAATVRAVRAGATVISGAAVFDGGFAARCDYLVREGHSAVLHAVAPTPRARLTALLELAGCAAILVESGLLPDPAAARQARADAPSITLVIHCGGDASTHSYPAAAAVYRERRRRVAAILEDKLAELLPVQWGDPRYLACGQCETCRPALTAARDLLLVAGMSRPARARLRAAGVHTVDRLATATEVPGLSPRTVTALRRQAEMQTRAEAAGGPAYALLDADALAALPPAAPGDLALTVDLDPDGLPRRVELGDADGVLLAVGGPFGTAAADTRTAVTRVLERAAAHLREHPGAHLYHYAGAVRATLLRYAGGPADEEILDELLRAGALVDLYPIVRNALLIGAGSYRLDSVRALLPGASTGIETVLRLPPWLRGLAPRARADAASAAAQPDSWYAPPRSAADPAPPRPSSLEAALTEYAAGQGDPQHPAGVMAAVLGYQRRERRASSWAHADRLTHPVHEWADAPGVLIAEWGAVDTKWHRSPDHTTMRRFLTLTGRIGAGGGVGGASGVGPAASGPLAPGTRVHTFYDRPVALGRRATATAVVLGCAVDADFDDTVRLEEILPEGWEPVDELPTAIAPGVPEWDEHIEAAVEAQAQRLLMTLPDLPTGAFFDILARRAPRLRNGGPLPPVHGDHAAALTAAVADLDGSYLAVQGPSGTGKTSTTARTVARMVTGRHWRVGVVAQSHATVESMFDAIVAAGVLPELVGKADAVSVAPEWVVIDADRYPRFLDNAVNGCVIGGLPSDFADSRRVPAGGLDLLVIADAGRFPLAEVAAVAGTARNLLLLGDPQPATPRAAHPAAAAESVLGWLSEGRDTVPAHLGYFLDSTWRMHPRVCEPLARLYYDGRLAANETVTTARQLDGVTPGIETVTVTHRGDSTESVAEAREVVRQVRGLLGRPWTAGGATRRLHPHDLFVVAPYDAQVGRIRTLLARAKIDDVLVGTVDRFRGREAAVVLVSMTTSAPEDAPHGTAALFSPGLIRAAVGRAMWKAIVIRSPLLTSYLPDTPEELTDLARFLRLG</sequence>
<keyword evidence="2" id="KW-0378">Hydrolase</keyword>
<evidence type="ECO:0000256" key="3">
    <source>
        <dbReference type="ARBA" id="ARBA00022806"/>
    </source>
</evidence>
<dbReference type="InterPro" id="IPR027417">
    <property type="entry name" value="P-loop_NTPase"/>
</dbReference>
<keyword evidence="4" id="KW-0067">ATP-binding</keyword>
<dbReference type="GO" id="GO:0016787">
    <property type="term" value="F:hydrolase activity"/>
    <property type="evidence" value="ECO:0007669"/>
    <property type="project" value="UniProtKB-KW"/>
</dbReference>
<dbReference type="Proteomes" id="UP000057820">
    <property type="component" value="Plasmid 2"/>
</dbReference>
<dbReference type="GO" id="GO:0005524">
    <property type="term" value="F:ATP binding"/>
    <property type="evidence" value="ECO:0007669"/>
    <property type="project" value="UniProtKB-KW"/>
</dbReference>
<keyword evidence="1" id="KW-0547">Nucleotide-binding</keyword>
<dbReference type="InterPro" id="IPR041679">
    <property type="entry name" value="DNA2/NAM7-like_C"/>
</dbReference>
<dbReference type="InterPro" id="IPR050534">
    <property type="entry name" value="Coronavir_polyprotein_1ab"/>
</dbReference>
<dbReference type="EMBL" id="LN868939">
    <property type="protein sequence ID" value="CRY82954.1"/>
    <property type="molecule type" value="Genomic_DNA"/>
</dbReference>
<keyword evidence="7" id="KW-0614">Plasmid</keyword>
<evidence type="ECO:0000256" key="2">
    <source>
        <dbReference type="ARBA" id="ARBA00022801"/>
    </source>
</evidence>
<feature type="domain" description="DNA2/NAM7 helicase-like C-terminal" evidence="6">
    <location>
        <begin position="916"/>
        <end position="1080"/>
    </location>
</feature>
<evidence type="ECO:0000256" key="4">
    <source>
        <dbReference type="ARBA" id="ARBA00022840"/>
    </source>
</evidence>
<accession>A0A0H5P6J6</accession>
<name>A0A0H5P6J6_NOCFR</name>
<keyword evidence="3 7" id="KW-0347">Helicase</keyword>
<feature type="region of interest" description="Disordered" evidence="5">
    <location>
        <begin position="479"/>
        <end position="502"/>
    </location>
</feature>
<protein>
    <submittedName>
        <fullName evidence="7">Putative DNA helicase</fullName>
    </submittedName>
</protein>
<evidence type="ECO:0000256" key="1">
    <source>
        <dbReference type="ARBA" id="ARBA00022741"/>
    </source>
</evidence>
<dbReference type="PANTHER" id="PTHR43788:SF8">
    <property type="entry name" value="DNA-BINDING PROTEIN SMUBP-2"/>
    <property type="match status" value="1"/>
</dbReference>
<feature type="compositionally biased region" description="Low complexity" evidence="5">
    <location>
        <begin position="479"/>
        <end position="494"/>
    </location>
</feature>
<evidence type="ECO:0000313" key="7">
    <source>
        <dbReference type="EMBL" id="CRY82954.1"/>
    </source>
</evidence>
<evidence type="ECO:0000259" key="6">
    <source>
        <dbReference type="Pfam" id="PF13087"/>
    </source>
</evidence>